<dbReference type="Proteomes" id="UP001060085">
    <property type="component" value="Linkage Group LG05"/>
</dbReference>
<organism evidence="1 2">
    <name type="scientific">Catharanthus roseus</name>
    <name type="common">Madagascar periwinkle</name>
    <name type="synonym">Vinca rosea</name>
    <dbReference type="NCBI Taxonomy" id="4058"/>
    <lineage>
        <taxon>Eukaryota</taxon>
        <taxon>Viridiplantae</taxon>
        <taxon>Streptophyta</taxon>
        <taxon>Embryophyta</taxon>
        <taxon>Tracheophyta</taxon>
        <taxon>Spermatophyta</taxon>
        <taxon>Magnoliopsida</taxon>
        <taxon>eudicotyledons</taxon>
        <taxon>Gunneridae</taxon>
        <taxon>Pentapetalae</taxon>
        <taxon>asterids</taxon>
        <taxon>lamiids</taxon>
        <taxon>Gentianales</taxon>
        <taxon>Apocynaceae</taxon>
        <taxon>Rauvolfioideae</taxon>
        <taxon>Vinceae</taxon>
        <taxon>Catharanthinae</taxon>
        <taxon>Catharanthus</taxon>
    </lineage>
</organism>
<accession>A0ACC0AQL2</accession>
<keyword evidence="2" id="KW-1185">Reference proteome</keyword>
<name>A0ACC0AQL2_CATRO</name>
<sequence>MILTEMKKVNADATTPLEKLLISLFEKAQIFYVSRSVTCDMMTKEAYLESLSDVKRQFKDIASKDSIEDKHNELQKKLDMLEERKQEVSTSIQRYEEELKKEHIESRSKREKFAAMENAPFQNLMKWRRPASIDLLIPLTSTIVCREIGRGSVLCEKVTKLDDPMLFSYSSLGIFFTILRNLFSELPKNFLFYFVEEELEESSSLEIEG</sequence>
<evidence type="ECO:0000313" key="2">
    <source>
        <dbReference type="Proteomes" id="UP001060085"/>
    </source>
</evidence>
<evidence type="ECO:0000313" key="1">
    <source>
        <dbReference type="EMBL" id="KAI5662238.1"/>
    </source>
</evidence>
<proteinExistence type="predicted"/>
<dbReference type="EMBL" id="CM044705">
    <property type="protein sequence ID" value="KAI5662238.1"/>
    <property type="molecule type" value="Genomic_DNA"/>
</dbReference>
<reference evidence="2" key="1">
    <citation type="journal article" date="2023" name="Nat. Plants">
        <title>Single-cell RNA sequencing provides a high-resolution roadmap for understanding the multicellular compartmentation of specialized metabolism.</title>
        <authorList>
            <person name="Sun S."/>
            <person name="Shen X."/>
            <person name="Li Y."/>
            <person name="Li Y."/>
            <person name="Wang S."/>
            <person name="Li R."/>
            <person name="Zhang H."/>
            <person name="Shen G."/>
            <person name="Guo B."/>
            <person name="Wei J."/>
            <person name="Xu J."/>
            <person name="St-Pierre B."/>
            <person name="Chen S."/>
            <person name="Sun C."/>
        </authorList>
    </citation>
    <scope>NUCLEOTIDE SEQUENCE [LARGE SCALE GENOMIC DNA]</scope>
</reference>
<gene>
    <name evidence="1" type="ORF">M9H77_21561</name>
</gene>
<protein>
    <submittedName>
        <fullName evidence="1">Uncharacterized protein</fullName>
    </submittedName>
</protein>
<comment type="caution">
    <text evidence="1">The sequence shown here is derived from an EMBL/GenBank/DDBJ whole genome shotgun (WGS) entry which is preliminary data.</text>
</comment>